<dbReference type="EMBL" id="KV918911">
    <property type="protein sequence ID" value="OSX75228.1"/>
    <property type="molecule type" value="Genomic_DNA"/>
</dbReference>
<dbReference type="GO" id="GO:0006357">
    <property type="term" value="P:regulation of transcription by RNA polymerase II"/>
    <property type="evidence" value="ECO:0007669"/>
    <property type="project" value="InterPro"/>
</dbReference>
<keyword evidence="4" id="KW-0804">Transcription</keyword>
<dbReference type="PANTHER" id="PTHR13208">
    <property type="entry name" value="MEDIATOR OF RNA POLYMERASE II TRANSCRIPTION SUBUNIT 4"/>
    <property type="match status" value="1"/>
</dbReference>
<evidence type="ECO:0000256" key="3">
    <source>
        <dbReference type="ARBA" id="ARBA00023015"/>
    </source>
</evidence>
<evidence type="ECO:0000313" key="7">
    <source>
        <dbReference type="EMBL" id="OSX75228.1"/>
    </source>
</evidence>
<evidence type="ECO:0008006" key="9">
    <source>
        <dbReference type="Google" id="ProtNLM"/>
    </source>
</evidence>
<keyword evidence="8" id="KW-1185">Reference proteome</keyword>
<keyword evidence="3" id="KW-0805">Transcription regulation</keyword>
<organism evidence="7 8">
    <name type="scientific">Porphyra umbilicalis</name>
    <name type="common">Purple laver</name>
    <name type="synonym">Red alga</name>
    <dbReference type="NCBI Taxonomy" id="2786"/>
    <lineage>
        <taxon>Eukaryota</taxon>
        <taxon>Rhodophyta</taxon>
        <taxon>Bangiophyceae</taxon>
        <taxon>Bangiales</taxon>
        <taxon>Bangiaceae</taxon>
        <taxon>Porphyra</taxon>
    </lineage>
</organism>
<feature type="region of interest" description="Disordered" evidence="6">
    <location>
        <begin position="1"/>
        <end position="76"/>
    </location>
</feature>
<dbReference type="GO" id="GO:0003712">
    <property type="term" value="F:transcription coregulator activity"/>
    <property type="evidence" value="ECO:0007669"/>
    <property type="project" value="InterPro"/>
</dbReference>
<dbReference type="Proteomes" id="UP000218209">
    <property type="component" value="Unassembled WGS sequence"/>
</dbReference>
<gene>
    <name evidence="7" type="ORF">BU14_0245s0010</name>
</gene>
<evidence type="ECO:0000256" key="1">
    <source>
        <dbReference type="ARBA" id="ARBA00004123"/>
    </source>
</evidence>
<evidence type="ECO:0000313" key="8">
    <source>
        <dbReference type="Proteomes" id="UP000218209"/>
    </source>
</evidence>
<protein>
    <recommendedName>
        <fullName evidence="9">Mediator of RNA polymerase II transcription subunit 4</fullName>
    </recommendedName>
</protein>
<reference evidence="7 8" key="1">
    <citation type="submission" date="2017-03" db="EMBL/GenBank/DDBJ databases">
        <title>WGS assembly of Porphyra umbilicalis.</title>
        <authorList>
            <person name="Brawley S.H."/>
            <person name="Blouin N.A."/>
            <person name="Ficko-Blean E."/>
            <person name="Wheeler G.L."/>
            <person name="Lohr M."/>
            <person name="Goodson H.V."/>
            <person name="Jenkins J.W."/>
            <person name="Blaby-Haas C.E."/>
            <person name="Helliwell K.E."/>
            <person name="Chan C."/>
            <person name="Marriage T."/>
            <person name="Bhattacharya D."/>
            <person name="Klein A.S."/>
            <person name="Badis Y."/>
            <person name="Brodie J."/>
            <person name="Cao Y."/>
            <person name="Collen J."/>
            <person name="Dittami S.M."/>
            <person name="Gachon C.M."/>
            <person name="Green B.R."/>
            <person name="Karpowicz S."/>
            <person name="Kim J.W."/>
            <person name="Kudahl U."/>
            <person name="Lin S."/>
            <person name="Michel G."/>
            <person name="Mittag M."/>
            <person name="Olson B.J."/>
            <person name="Pangilinan J."/>
            <person name="Peng Y."/>
            <person name="Qiu H."/>
            <person name="Shu S."/>
            <person name="Singer J.T."/>
            <person name="Smith A.G."/>
            <person name="Sprecher B.N."/>
            <person name="Wagner V."/>
            <person name="Wang W."/>
            <person name="Wang Z.-Y."/>
            <person name="Yan J."/>
            <person name="Yarish C."/>
            <person name="Zoeuner-Riek S."/>
            <person name="Zhuang Y."/>
            <person name="Zou Y."/>
            <person name="Lindquist E.A."/>
            <person name="Grimwood J."/>
            <person name="Barry K."/>
            <person name="Rokhsar D.S."/>
            <person name="Schmutz J."/>
            <person name="Stiller J.W."/>
            <person name="Grossman A.R."/>
            <person name="Prochnik S.E."/>
        </authorList>
    </citation>
    <scope>NUCLEOTIDE SEQUENCE [LARGE SCALE GENOMIC DNA]</scope>
    <source>
        <strain evidence="7">4086291</strain>
    </source>
</reference>
<comment type="similarity">
    <text evidence="2">Belongs to the Mediator complex subunit 4 family.</text>
</comment>
<keyword evidence="5" id="KW-0539">Nucleus</keyword>
<dbReference type="InterPro" id="IPR019258">
    <property type="entry name" value="Mediator_Med4"/>
</dbReference>
<name>A0A1X6P309_PORUM</name>
<sequence length="587" mass="58346">MATRPAARPPPAGHAAAGLRVAGRPGGSRGGGGGGGSSVGPAGVGIPGGAPTGGPRSLIHKAAPGGRPPRDGRATAGAAVATGVAGGGGGIAGAARDFDASVPVRDRARTVLRECRSLVARLFEAVDALVGGRMSSEAVMQPEQVMEALLDRQRVLRALLDELTEHQRTAATIARLTATLSSTAAALSALHASLSDAEASLQGALDAARPRLVAAAASAARPLPVPALIAAGARLAPAIAAPPGWAPPQPLGGSVPPAVTDEAMWGGRLAALAGGGPRPRPGGRQTGASPPPPLSARGGGGGRAGRRRPASRRQQRERRGGGGRGGGDPVSAPRAGGARAAHGRGGGAASGVACAAAPWRAAAWGGRAATLRQPRPRGTPSPCAFTAGCTVWTSGAGAPLGIASWRRALRDARLWVCGHSAAGAPPCRARQRRGAPWVDWSLAAGVLAVRAGTSGAGRPPTFGLGVGFSPRPRRPFFFFFFFCRDGAAGAMVSAHVAVGGGRRPRPVGAVGVHPWAGVCGRVAHGCVLPVPQTGAVAAAGCGLPPHQPACRCCVRLRGAGVSTAVRATGRCLCLDECFLEPSARTQP</sequence>
<dbReference type="AlphaFoldDB" id="A0A1X6P309"/>
<proteinExistence type="inferred from homology"/>
<dbReference type="GO" id="GO:0070847">
    <property type="term" value="C:core mediator complex"/>
    <property type="evidence" value="ECO:0007669"/>
    <property type="project" value="TreeGrafter"/>
</dbReference>
<evidence type="ECO:0000256" key="5">
    <source>
        <dbReference type="ARBA" id="ARBA00023242"/>
    </source>
</evidence>
<feature type="region of interest" description="Disordered" evidence="6">
    <location>
        <begin position="270"/>
        <end position="350"/>
    </location>
</feature>
<evidence type="ECO:0000256" key="2">
    <source>
        <dbReference type="ARBA" id="ARBA00009626"/>
    </source>
</evidence>
<accession>A0A1X6P309</accession>
<evidence type="ECO:0000256" key="6">
    <source>
        <dbReference type="SAM" id="MobiDB-lite"/>
    </source>
</evidence>
<dbReference type="OrthoDB" id="1929813at2759"/>
<feature type="compositionally biased region" description="Gly residues" evidence="6">
    <location>
        <begin position="24"/>
        <end position="52"/>
    </location>
</feature>
<feature type="compositionally biased region" description="Low complexity" evidence="6">
    <location>
        <begin position="13"/>
        <end position="23"/>
    </location>
</feature>
<dbReference type="PANTHER" id="PTHR13208:SF2">
    <property type="entry name" value="MEDIATOR OF RNA POLYMERASE II TRANSCRIPTION SUBUNIT 4"/>
    <property type="match status" value="1"/>
</dbReference>
<comment type="subcellular location">
    <subcellularLocation>
        <location evidence="1">Nucleus</location>
    </subcellularLocation>
</comment>
<feature type="compositionally biased region" description="Basic residues" evidence="6">
    <location>
        <begin position="304"/>
        <end position="316"/>
    </location>
</feature>
<evidence type="ECO:0000256" key="4">
    <source>
        <dbReference type="ARBA" id="ARBA00023163"/>
    </source>
</evidence>
<dbReference type="GO" id="GO:0016592">
    <property type="term" value="C:mediator complex"/>
    <property type="evidence" value="ECO:0007669"/>
    <property type="project" value="InterPro"/>
</dbReference>